<proteinExistence type="predicted"/>
<gene>
    <name evidence="2" type="primary">ACTA</name>
    <name evidence="2" type="ORF">KSP40_PGU019686</name>
</gene>
<dbReference type="Gene3D" id="3.30.420.40">
    <property type="match status" value="1"/>
</dbReference>
<dbReference type="Proteomes" id="UP001412067">
    <property type="component" value="Unassembled WGS sequence"/>
</dbReference>
<protein>
    <submittedName>
        <fullName evidence="2">Actin-1</fullName>
    </submittedName>
</protein>
<feature type="region of interest" description="Disordered" evidence="1">
    <location>
        <begin position="40"/>
        <end position="80"/>
    </location>
</feature>
<evidence type="ECO:0000313" key="3">
    <source>
        <dbReference type="Proteomes" id="UP001412067"/>
    </source>
</evidence>
<reference evidence="2 3" key="1">
    <citation type="journal article" date="2022" name="Nat. Plants">
        <title>Genomes of leafy and leafless Platanthera orchids illuminate the evolution of mycoheterotrophy.</title>
        <authorList>
            <person name="Li M.H."/>
            <person name="Liu K.W."/>
            <person name="Li Z."/>
            <person name="Lu H.C."/>
            <person name="Ye Q.L."/>
            <person name="Zhang D."/>
            <person name="Wang J.Y."/>
            <person name="Li Y.F."/>
            <person name="Zhong Z.M."/>
            <person name="Liu X."/>
            <person name="Yu X."/>
            <person name="Liu D.K."/>
            <person name="Tu X.D."/>
            <person name="Liu B."/>
            <person name="Hao Y."/>
            <person name="Liao X.Y."/>
            <person name="Jiang Y.T."/>
            <person name="Sun W.H."/>
            <person name="Chen J."/>
            <person name="Chen Y.Q."/>
            <person name="Ai Y."/>
            <person name="Zhai J.W."/>
            <person name="Wu S.S."/>
            <person name="Zhou Z."/>
            <person name="Hsiao Y.Y."/>
            <person name="Wu W.L."/>
            <person name="Chen Y.Y."/>
            <person name="Lin Y.F."/>
            <person name="Hsu J.L."/>
            <person name="Li C.Y."/>
            <person name="Wang Z.W."/>
            <person name="Zhao X."/>
            <person name="Zhong W.Y."/>
            <person name="Ma X.K."/>
            <person name="Ma L."/>
            <person name="Huang J."/>
            <person name="Chen G.Z."/>
            <person name="Huang M.Z."/>
            <person name="Huang L."/>
            <person name="Peng D.H."/>
            <person name="Luo Y.B."/>
            <person name="Zou S.Q."/>
            <person name="Chen S.P."/>
            <person name="Lan S."/>
            <person name="Tsai W.C."/>
            <person name="Van de Peer Y."/>
            <person name="Liu Z.J."/>
        </authorList>
    </citation>
    <scope>NUCLEOTIDE SEQUENCE [LARGE SCALE GENOMIC DNA]</scope>
    <source>
        <strain evidence="2">Lor288</strain>
    </source>
</reference>
<dbReference type="InterPro" id="IPR045189">
    <property type="entry name" value="UBR4-like"/>
</dbReference>
<feature type="compositionally biased region" description="Acidic residues" evidence="1">
    <location>
        <begin position="50"/>
        <end position="60"/>
    </location>
</feature>
<dbReference type="PROSITE" id="PS00432">
    <property type="entry name" value="ACTINS_2"/>
    <property type="match status" value="1"/>
</dbReference>
<evidence type="ECO:0000313" key="2">
    <source>
        <dbReference type="EMBL" id="KAK8968154.1"/>
    </source>
</evidence>
<dbReference type="EMBL" id="JBBWWR010000004">
    <property type="protein sequence ID" value="KAK8968154.1"/>
    <property type="molecule type" value="Genomic_DNA"/>
</dbReference>
<dbReference type="InterPro" id="IPR004001">
    <property type="entry name" value="Actin_CS"/>
</dbReference>
<organism evidence="2 3">
    <name type="scientific">Platanthera guangdongensis</name>
    <dbReference type="NCBI Taxonomy" id="2320717"/>
    <lineage>
        <taxon>Eukaryota</taxon>
        <taxon>Viridiplantae</taxon>
        <taxon>Streptophyta</taxon>
        <taxon>Embryophyta</taxon>
        <taxon>Tracheophyta</taxon>
        <taxon>Spermatophyta</taxon>
        <taxon>Magnoliopsida</taxon>
        <taxon>Liliopsida</taxon>
        <taxon>Asparagales</taxon>
        <taxon>Orchidaceae</taxon>
        <taxon>Orchidoideae</taxon>
        <taxon>Orchideae</taxon>
        <taxon>Orchidinae</taxon>
        <taxon>Platanthera</taxon>
    </lineage>
</organism>
<keyword evidence="3" id="KW-1185">Reference proteome</keyword>
<name>A0ABR2MWU8_9ASPA</name>
<dbReference type="PANTHER" id="PTHR21725">
    <property type="entry name" value="E3 UBIQUITIN-PROTEIN LIGASE UBR4"/>
    <property type="match status" value="1"/>
</dbReference>
<accession>A0ABR2MWU8</accession>
<dbReference type="PANTHER" id="PTHR21725:SF1">
    <property type="entry name" value="E3 UBIQUITIN-PROTEIN LIGASE UBR4"/>
    <property type="match status" value="1"/>
</dbReference>
<evidence type="ECO:0000256" key="1">
    <source>
        <dbReference type="SAM" id="MobiDB-lite"/>
    </source>
</evidence>
<sequence>MQMWISKAEYDESGPAIVHRKFGSQKNAEKLVLARNTESAAASIDCDATSGDEDDDDGTSDGDMSSLDKDEEDDSNSERALASKLCTFTSNGSNFGSSIGKQLATV</sequence>
<comment type="caution">
    <text evidence="2">The sequence shown here is derived from an EMBL/GenBank/DDBJ whole genome shotgun (WGS) entry which is preliminary data.</text>
</comment>